<name>A0A1M7RT71_9ACTN</name>
<dbReference type="AlphaFoldDB" id="A0A1M7RT71"/>
<dbReference type="EMBL" id="FRDM01000001">
    <property type="protein sequence ID" value="SHN49513.1"/>
    <property type="molecule type" value="Genomic_DNA"/>
</dbReference>
<feature type="transmembrane region" description="Helical" evidence="6">
    <location>
        <begin position="75"/>
        <end position="106"/>
    </location>
</feature>
<dbReference type="InterPro" id="IPR053160">
    <property type="entry name" value="MFS_DHA3_Transporter"/>
</dbReference>
<gene>
    <name evidence="8" type="ORF">SAMN05660350_00089</name>
</gene>
<evidence type="ECO:0000256" key="3">
    <source>
        <dbReference type="ARBA" id="ARBA00022989"/>
    </source>
</evidence>
<dbReference type="PROSITE" id="PS50850">
    <property type="entry name" value="MFS"/>
    <property type="match status" value="1"/>
</dbReference>
<dbReference type="InterPro" id="IPR036259">
    <property type="entry name" value="MFS_trans_sf"/>
</dbReference>
<accession>A0A1M7RT71</accession>
<dbReference type="Pfam" id="PF07690">
    <property type="entry name" value="MFS_1"/>
    <property type="match status" value="1"/>
</dbReference>
<feature type="transmembrane region" description="Helical" evidence="6">
    <location>
        <begin position="389"/>
        <end position="407"/>
    </location>
</feature>
<evidence type="ECO:0000256" key="1">
    <source>
        <dbReference type="ARBA" id="ARBA00004651"/>
    </source>
</evidence>
<feature type="transmembrane region" description="Helical" evidence="6">
    <location>
        <begin position="324"/>
        <end position="344"/>
    </location>
</feature>
<feature type="transmembrane region" description="Helical" evidence="6">
    <location>
        <begin position="365"/>
        <end position="383"/>
    </location>
</feature>
<proteinExistence type="predicted"/>
<feature type="region of interest" description="Disordered" evidence="5">
    <location>
        <begin position="413"/>
        <end position="432"/>
    </location>
</feature>
<keyword evidence="4 6" id="KW-0472">Membrane</keyword>
<evidence type="ECO:0000256" key="6">
    <source>
        <dbReference type="SAM" id="Phobius"/>
    </source>
</evidence>
<dbReference type="PANTHER" id="PTHR23530:SF1">
    <property type="entry name" value="PERMEASE, MAJOR FACILITATOR SUPERFAMILY-RELATED"/>
    <property type="match status" value="1"/>
</dbReference>
<dbReference type="PANTHER" id="PTHR23530">
    <property type="entry name" value="TRANSPORT PROTEIN-RELATED"/>
    <property type="match status" value="1"/>
</dbReference>
<dbReference type="GO" id="GO:0005886">
    <property type="term" value="C:plasma membrane"/>
    <property type="evidence" value="ECO:0007669"/>
    <property type="project" value="UniProtKB-SubCell"/>
</dbReference>
<dbReference type="CDD" id="cd06174">
    <property type="entry name" value="MFS"/>
    <property type="match status" value="1"/>
</dbReference>
<feature type="compositionally biased region" description="Low complexity" evidence="5">
    <location>
        <begin position="415"/>
        <end position="432"/>
    </location>
</feature>
<feature type="transmembrane region" description="Helical" evidence="6">
    <location>
        <begin position="44"/>
        <end position="63"/>
    </location>
</feature>
<dbReference type="Gene3D" id="1.20.1250.20">
    <property type="entry name" value="MFS general substrate transporter like domains"/>
    <property type="match status" value="1"/>
</dbReference>
<evidence type="ECO:0000256" key="5">
    <source>
        <dbReference type="SAM" id="MobiDB-lite"/>
    </source>
</evidence>
<dbReference type="InterPro" id="IPR011701">
    <property type="entry name" value="MFS"/>
</dbReference>
<keyword evidence="2 6" id="KW-0812">Transmembrane</keyword>
<dbReference type="GO" id="GO:0022857">
    <property type="term" value="F:transmembrane transporter activity"/>
    <property type="evidence" value="ECO:0007669"/>
    <property type="project" value="InterPro"/>
</dbReference>
<dbReference type="RefSeq" id="WP_072911567.1">
    <property type="nucleotide sequence ID" value="NZ_FRDM01000001.1"/>
</dbReference>
<evidence type="ECO:0000313" key="9">
    <source>
        <dbReference type="Proteomes" id="UP000184428"/>
    </source>
</evidence>
<evidence type="ECO:0000259" key="7">
    <source>
        <dbReference type="PROSITE" id="PS50850"/>
    </source>
</evidence>
<reference evidence="8 9" key="1">
    <citation type="submission" date="2016-12" db="EMBL/GenBank/DDBJ databases">
        <authorList>
            <person name="Song W.-J."/>
            <person name="Kurnit D.M."/>
        </authorList>
    </citation>
    <scope>NUCLEOTIDE SEQUENCE [LARGE SCALE GENOMIC DNA]</scope>
    <source>
        <strain evidence="8 9">DSM 43162</strain>
    </source>
</reference>
<feature type="transmembrane region" description="Helical" evidence="6">
    <location>
        <begin position="235"/>
        <end position="255"/>
    </location>
</feature>
<evidence type="ECO:0000256" key="4">
    <source>
        <dbReference type="ARBA" id="ARBA00023136"/>
    </source>
</evidence>
<feature type="domain" description="Major facilitator superfamily (MFS) profile" evidence="7">
    <location>
        <begin position="1"/>
        <end position="414"/>
    </location>
</feature>
<dbReference type="SUPFAM" id="SSF103473">
    <property type="entry name" value="MFS general substrate transporter"/>
    <property type="match status" value="1"/>
</dbReference>
<evidence type="ECO:0000313" key="8">
    <source>
        <dbReference type="EMBL" id="SHN49513.1"/>
    </source>
</evidence>
<dbReference type="InterPro" id="IPR020846">
    <property type="entry name" value="MFS_dom"/>
</dbReference>
<evidence type="ECO:0000256" key="2">
    <source>
        <dbReference type="ARBA" id="ARBA00022692"/>
    </source>
</evidence>
<organism evidence="8 9">
    <name type="scientific">Geodermatophilus obscurus</name>
    <dbReference type="NCBI Taxonomy" id="1861"/>
    <lineage>
        <taxon>Bacteria</taxon>
        <taxon>Bacillati</taxon>
        <taxon>Actinomycetota</taxon>
        <taxon>Actinomycetes</taxon>
        <taxon>Geodermatophilales</taxon>
        <taxon>Geodermatophilaceae</taxon>
        <taxon>Geodermatophilus</taxon>
    </lineage>
</organism>
<comment type="subcellular location">
    <subcellularLocation>
        <location evidence="1">Cell membrane</location>
        <topology evidence="1">Multi-pass membrane protein</topology>
    </subcellularLocation>
</comment>
<keyword evidence="3 6" id="KW-1133">Transmembrane helix</keyword>
<dbReference type="Proteomes" id="UP000184428">
    <property type="component" value="Unassembled WGS sequence"/>
</dbReference>
<feature type="transmembrane region" description="Helical" evidence="6">
    <location>
        <begin position="20"/>
        <end position="38"/>
    </location>
</feature>
<feature type="transmembrane region" description="Helical" evidence="6">
    <location>
        <begin position="267"/>
        <end position="288"/>
    </location>
</feature>
<sequence>MSRPLTARTATRRYVGLTALRWLPVGLSTPVTVLLASARGLSPADIGVVLAVYSVVTLLLELPTGGLADALGHRLVLALAGLVTTAGLLLLVVADSTAAFALAWALQGVGRALDSGPLEAWYVEAVRAADPDADVTRGLSRAGAADGAGLCLGAVLGGLLPLLAGDGSSEVLALPLLVAAALALVSVVAVAALVVPVGAPRSSGAAALRAGLPEVPVVVRATVGLVARDRVLRRLLGISLLVGAVLTTLELLGPLHVAELTGSRTEGAAVFGVVMAVSYAAAGLGALLAPAVQRLARGSVAAATTGLAVLGALAVAAVTVAGPLALGGLFAVFHVANAAAWPLWKQLLHGQVTGGQRATTLSASSLALMVGALGGSLLVPRLVEAVGPPAGFRAAAVALLLVALVSLRLRPRHSGPQTPGTPAATGVAAGHG</sequence>
<feature type="transmembrane region" description="Helical" evidence="6">
    <location>
        <begin position="172"/>
        <end position="195"/>
    </location>
</feature>
<protein>
    <submittedName>
        <fullName evidence="8">Major Facilitator Superfamily protein</fullName>
    </submittedName>
</protein>
<feature type="transmembrane region" description="Helical" evidence="6">
    <location>
        <begin position="300"/>
        <end position="318"/>
    </location>
</feature>